<sequence>MHRAAMYGTYSLATQEKVLRRMSTRQRMLLFIVIAIFYCMAVNLRQESSPTPPDVAGPLGCLPLPRLDVFRCPTWSFVTIGETVINRAPYPDTTVGLCFTDTTIELSFVATQQNATFVNTNYGHNDNIWEYNVMETFLALGASDPTEYFEFEVSPTNQTYSAFILNPRKDFSPPVGHFFVGKSEAEARALGIAATTIANIGAGTWQSNVTLPLALFNVEAPSGTEWRMNFLRKITDEAIFPRQECGAWNAPNQDNFHETACFGRVFFA</sequence>
<dbReference type="Gene3D" id="2.60.40.1190">
    <property type="match status" value="1"/>
</dbReference>
<name>A0A1V9ZK11_ACHHY</name>
<evidence type="ECO:0000313" key="1">
    <source>
        <dbReference type="EMBL" id="OQR98271.1"/>
    </source>
</evidence>
<comment type="caution">
    <text evidence="1">The sequence shown here is derived from an EMBL/GenBank/DDBJ whole genome shotgun (WGS) entry which is preliminary data.</text>
</comment>
<gene>
    <name evidence="1" type="ORF">ACHHYP_08921</name>
</gene>
<evidence type="ECO:0000313" key="2">
    <source>
        <dbReference type="Proteomes" id="UP000243579"/>
    </source>
</evidence>
<dbReference type="SUPFAM" id="SSF49344">
    <property type="entry name" value="CBD9-like"/>
    <property type="match status" value="1"/>
</dbReference>
<proteinExistence type="predicted"/>
<keyword evidence="2" id="KW-1185">Reference proteome</keyword>
<evidence type="ECO:0008006" key="3">
    <source>
        <dbReference type="Google" id="ProtNLM"/>
    </source>
</evidence>
<organism evidence="1 2">
    <name type="scientific">Achlya hypogyna</name>
    <name type="common">Oomycete</name>
    <name type="synonym">Protoachlya hypogyna</name>
    <dbReference type="NCBI Taxonomy" id="1202772"/>
    <lineage>
        <taxon>Eukaryota</taxon>
        <taxon>Sar</taxon>
        <taxon>Stramenopiles</taxon>
        <taxon>Oomycota</taxon>
        <taxon>Saprolegniomycetes</taxon>
        <taxon>Saprolegniales</taxon>
        <taxon>Achlyaceae</taxon>
        <taxon>Achlya</taxon>
    </lineage>
</organism>
<protein>
    <recommendedName>
        <fullName evidence="3">Carbohydrate-binding domain-containing protein</fullName>
    </recommendedName>
</protein>
<dbReference type="CDD" id="cd09620">
    <property type="entry name" value="CBM9_like_3"/>
    <property type="match status" value="1"/>
</dbReference>
<dbReference type="OrthoDB" id="61321at2759"/>
<dbReference type="Proteomes" id="UP000243579">
    <property type="component" value="Unassembled WGS sequence"/>
</dbReference>
<reference evidence="1 2" key="1">
    <citation type="journal article" date="2014" name="Genome Biol. Evol.">
        <title>The secreted proteins of Achlya hypogyna and Thraustotheca clavata identify the ancestral oomycete secretome and reveal gene acquisitions by horizontal gene transfer.</title>
        <authorList>
            <person name="Misner I."/>
            <person name="Blouin N."/>
            <person name="Leonard G."/>
            <person name="Richards T.A."/>
            <person name="Lane C.E."/>
        </authorList>
    </citation>
    <scope>NUCLEOTIDE SEQUENCE [LARGE SCALE GENOMIC DNA]</scope>
    <source>
        <strain evidence="1 2">ATCC 48635</strain>
    </source>
</reference>
<accession>A0A1V9ZK11</accession>
<dbReference type="EMBL" id="JNBR01000088">
    <property type="protein sequence ID" value="OQR98271.1"/>
    <property type="molecule type" value="Genomic_DNA"/>
</dbReference>
<dbReference type="STRING" id="1202772.A0A1V9ZK11"/>
<dbReference type="AlphaFoldDB" id="A0A1V9ZK11"/>